<accession>A0A3N2QHP9</accession>
<dbReference type="EMBL" id="RDRB01000015">
    <property type="protein sequence ID" value="ROT94713.1"/>
    <property type="molecule type" value="Genomic_DNA"/>
</dbReference>
<dbReference type="RefSeq" id="WP_123644145.1">
    <property type="nucleotide sequence ID" value="NZ_ML119094.1"/>
</dbReference>
<evidence type="ECO:0000313" key="2">
    <source>
        <dbReference type="Proteomes" id="UP000268016"/>
    </source>
</evidence>
<dbReference type="OrthoDB" id="6399918at2"/>
<name>A0A3N2QHP9_9RHOB</name>
<proteinExistence type="predicted"/>
<protein>
    <submittedName>
        <fullName evidence="1">Uncharacterized protein</fullName>
    </submittedName>
</protein>
<keyword evidence="2" id="KW-1185">Reference proteome</keyword>
<evidence type="ECO:0000313" key="1">
    <source>
        <dbReference type="EMBL" id="ROT94713.1"/>
    </source>
</evidence>
<dbReference type="AlphaFoldDB" id="A0A3N2QHP9"/>
<organism evidence="1 2">
    <name type="scientific">Histidinibacterium lentulum</name>
    <dbReference type="NCBI Taxonomy" id="2480588"/>
    <lineage>
        <taxon>Bacteria</taxon>
        <taxon>Pseudomonadati</taxon>
        <taxon>Pseudomonadota</taxon>
        <taxon>Alphaproteobacteria</taxon>
        <taxon>Rhodobacterales</taxon>
        <taxon>Paracoccaceae</taxon>
        <taxon>Histidinibacterium</taxon>
    </lineage>
</organism>
<dbReference type="Proteomes" id="UP000268016">
    <property type="component" value="Unassembled WGS sequence"/>
</dbReference>
<sequence>MKLQRVAYADLNSRQKENYNFQKVAGRLADYGFNSIRLTDDWQGADFIAVHIDGETFLKVQLKGRLVIDRKYSGKGIHIAFLHGDDLYLYDHDALVGFMEANDKIGADSVTWHQKGFRSWPSPPAWAISYLNEYRISQ</sequence>
<reference evidence="1 2" key="1">
    <citation type="submission" date="2018-10" db="EMBL/GenBank/DDBJ databases">
        <title>Histidinibacterium lentulum gen. nov., sp. nov., a marine bacterium from the culture broth of Picochlorum sp. 122.</title>
        <authorList>
            <person name="Wang G."/>
        </authorList>
    </citation>
    <scope>NUCLEOTIDE SEQUENCE [LARGE SCALE GENOMIC DNA]</scope>
    <source>
        <strain evidence="1 2">B17</strain>
    </source>
</reference>
<gene>
    <name evidence="1" type="ORF">EAT49_20310</name>
</gene>
<comment type="caution">
    <text evidence="1">The sequence shown here is derived from an EMBL/GenBank/DDBJ whole genome shotgun (WGS) entry which is preliminary data.</text>
</comment>